<comment type="caution">
    <text evidence="1">The sequence shown here is derived from an EMBL/GenBank/DDBJ whole genome shotgun (WGS) entry which is preliminary data.</text>
</comment>
<sequence length="102" mass="11411">MDIEIPHNLGREEVRRRLAENSHKIGDNIPGGMADIQTNWPSEDRMTMSINAMGQLITGHIDVEDDKVIFHMLLPPALGFLQPMIDAAIREQGQRMLAPPAD</sequence>
<proteinExistence type="predicted"/>
<evidence type="ECO:0008006" key="3">
    <source>
        <dbReference type="Google" id="ProtNLM"/>
    </source>
</evidence>
<dbReference type="EMBL" id="WUBR01000003">
    <property type="protein sequence ID" value="MWV28963.1"/>
    <property type="molecule type" value="Genomic_DNA"/>
</dbReference>
<organism evidence="1 2">
    <name type="scientific">Aurantiacibacter rhizosphaerae</name>
    <dbReference type="NCBI Taxonomy" id="2691582"/>
    <lineage>
        <taxon>Bacteria</taxon>
        <taxon>Pseudomonadati</taxon>
        <taxon>Pseudomonadota</taxon>
        <taxon>Alphaproteobacteria</taxon>
        <taxon>Sphingomonadales</taxon>
        <taxon>Erythrobacteraceae</taxon>
        <taxon>Aurantiacibacter</taxon>
    </lineage>
</organism>
<dbReference type="RefSeq" id="WP_160486606.1">
    <property type="nucleotide sequence ID" value="NZ_WUBR01000003.1"/>
</dbReference>
<keyword evidence="2" id="KW-1185">Reference proteome</keyword>
<dbReference type="InterPro" id="IPR013433">
    <property type="entry name" value="PHA_gran_rgn"/>
</dbReference>
<gene>
    <name evidence="1" type="ORF">GRF63_13710</name>
</gene>
<dbReference type="AlphaFoldDB" id="A0A844XGV9"/>
<reference evidence="1 2" key="2">
    <citation type="submission" date="2020-02" db="EMBL/GenBank/DDBJ databases">
        <title>Erythrobacter dongmakensis sp. nov., isolated from a tidal mudflat.</title>
        <authorList>
            <person name="Kim I.S."/>
        </authorList>
    </citation>
    <scope>NUCLEOTIDE SEQUENCE [LARGE SCALE GENOMIC DNA]</scope>
    <source>
        <strain evidence="1 2">GH3-10</strain>
    </source>
</reference>
<dbReference type="Proteomes" id="UP000461409">
    <property type="component" value="Unassembled WGS sequence"/>
</dbReference>
<evidence type="ECO:0000313" key="1">
    <source>
        <dbReference type="EMBL" id="MWV28963.1"/>
    </source>
</evidence>
<protein>
    <recommendedName>
        <fullName evidence="3">Polyhydroxyalkanoic acid system protein</fullName>
    </recommendedName>
</protein>
<name>A0A844XGV9_9SPHN</name>
<evidence type="ECO:0000313" key="2">
    <source>
        <dbReference type="Proteomes" id="UP000461409"/>
    </source>
</evidence>
<accession>A0A844XGV9</accession>
<reference evidence="1 2" key="1">
    <citation type="submission" date="2019-12" db="EMBL/GenBank/DDBJ databases">
        <authorList>
            <person name="Lee S.D."/>
        </authorList>
    </citation>
    <scope>NUCLEOTIDE SEQUENCE [LARGE SCALE GENOMIC DNA]</scope>
    <source>
        <strain evidence="1 2">GH3-10</strain>
    </source>
</reference>
<dbReference type="Pfam" id="PF09650">
    <property type="entry name" value="PHA_gran_rgn"/>
    <property type="match status" value="1"/>
</dbReference>